<gene>
    <name evidence="1" type="ORF">GV827_09390</name>
</gene>
<proteinExistence type="predicted"/>
<dbReference type="Proteomes" id="UP000468591">
    <property type="component" value="Unassembled WGS sequence"/>
</dbReference>
<dbReference type="AlphaFoldDB" id="A0A6P0C9T3"/>
<dbReference type="EMBL" id="JAABNT010000004">
    <property type="protein sequence ID" value="NEK22617.1"/>
    <property type="molecule type" value="Genomic_DNA"/>
</dbReference>
<evidence type="ECO:0000313" key="1">
    <source>
        <dbReference type="EMBL" id="NEK22617.1"/>
    </source>
</evidence>
<dbReference type="PANTHER" id="PTHR40267:SF1">
    <property type="entry name" value="BLR3294 PROTEIN"/>
    <property type="match status" value="1"/>
</dbReference>
<name>A0A6P0C9T3_9RHOB</name>
<organism evidence="1 2">
    <name type="scientific">Sulfitobacter sediminilitoris</name>
    <dbReference type="NCBI Taxonomy" id="2698830"/>
    <lineage>
        <taxon>Bacteria</taxon>
        <taxon>Pseudomonadati</taxon>
        <taxon>Pseudomonadota</taxon>
        <taxon>Alphaproteobacteria</taxon>
        <taxon>Rhodobacterales</taxon>
        <taxon>Roseobacteraceae</taxon>
        <taxon>Sulfitobacter</taxon>
    </lineage>
</organism>
<dbReference type="PIRSF" id="PIRSF015736">
    <property type="entry name" value="MI"/>
    <property type="match status" value="1"/>
</dbReference>
<dbReference type="Pfam" id="PF17645">
    <property type="entry name" value="Amdase"/>
    <property type="match status" value="1"/>
</dbReference>
<dbReference type="InterPro" id="IPR053714">
    <property type="entry name" value="Iso_Racemase_Enz_sf"/>
</dbReference>
<sequence>MNLSYELTTERQMQLGLVVLQSDETLEYDMRRLLPEDVELLVSRVASGTELSTDMIAAMEGRLTDAANLLPRDAVISAVGYGCTSASAQIGSARVAELIKRGVPTPHVTDPAAALIAACRALGISRIGLVSPYIASISDRLRTVISDAGITVAQFGSFNEPIEGNVVRITAQSLRDAAMTMAKGQTCEGVFLSCTNLRTLDVIEDIEQAIGKPVLSSNQVLAWHMLRLAKKAPAQTAPGRLWQVRQD</sequence>
<accession>A0A6P0C9T3</accession>
<comment type="caution">
    <text evidence="1">The sequence shown here is derived from an EMBL/GenBank/DDBJ whole genome shotgun (WGS) entry which is preliminary data.</text>
</comment>
<dbReference type="Gene3D" id="3.40.50.12500">
    <property type="match status" value="1"/>
</dbReference>
<reference evidence="1 2" key="1">
    <citation type="submission" date="2020-01" db="EMBL/GenBank/DDBJ databases">
        <title>Sulfitobacter sediminilitoris sp. nov., isolated from a tidal flat.</title>
        <authorList>
            <person name="Park S."/>
            <person name="Yoon J.-H."/>
        </authorList>
    </citation>
    <scope>NUCLEOTIDE SEQUENCE [LARGE SCALE GENOMIC DNA]</scope>
    <source>
        <strain evidence="1 2">JBTF-M27</strain>
    </source>
</reference>
<dbReference type="InterPro" id="IPR026286">
    <property type="entry name" value="MaiA/AMDase"/>
</dbReference>
<keyword evidence="2" id="KW-1185">Reference proteome</keyword>
<dbReference type="RefSeq" id="WP_164353526.1">
    <property type="nucleotide sequence ID" value="NZ_JAABNT010000004.1"/>
</dbReference>
<dbReference type="PANTHER" id="PTHR40267">
    <property type="entry name" value="BLR3294 PROTEIN"/>
    <property type="match status" value="1"/>
</dbReference>
<protein>
    <submittedName>
        <fullName evidence="1">Asp/Glu racemase</fullName>
    </submittedName>
</protein>
<evidence type="ECO:0000313" key="2">
    <source>
        <dbReference type="Proteomes" id="UP000468591"/>
    </source>
</evidence>